<evidence type="ECO:0000313" key="6">
    <source>
        <dbReference type="Proteomes" id="UP000256599"/>
    </source>
</evidence>
<evidence type="ECO:0000256" key="1">
    <source>
        <dbReference type="ARBA" id="ARBA00006429"/>
    </source>
</evidence>
<sequence>MSPKQDGTLSFSQSKRALQRAYQNEPFEEEFYCGVKFDPSTLALIPSPHYTPRNPTTKANKPNPRTQRIEFEHIMSAHRFGKDLPCWRNGGRKACKNDGEFIKMEGDRRNLVPAIGEINADRSNFSFADAPKDIVYSQYGQCKVYADFKAKRFYPQNHSKGIIARIYLYMSETYNIMLEKEELELMRKWNKLYPPNAYEKALLRTQEALP</sequence>
<dbReference type="GO" id="GO:0016787">
    <property type="term" value="F:hydrolase activity"/>
    <property type="evidence" value="ECO:0007669"/>
    <property type="project" value="UniProtKB-KW"/>
</dbReference>
<accession>A0A3D8I5C6</accession>
<reference evidence="5 6" key="1">
    <citation type="submission" date="2018-04" db="EMBL/GenBank/DDBJ databases">
        <title>Novel Campyloabacter and Helicobacter Species and Strains.</title>
        <authorList>
            <person name="Mannion A.J."/>
            <person name="Shen Z."/>
            <person name="Fox J.G."/>
        </authorList>
    </citation>
    <scope>NUCLEOTIDE SEQUENCE [LARGE SCALE GENOMIC DNA]</scope>
    <source>
        <strain evidence="5 6">MIT 98-6070</strain>
    </source>
</reference>
<dbReference type="OrthoDB" id="9800417at2"/>
<dbReference type="Pfam" id="PF04231">
    <property type="entry name" value="Endonuclease_1"/>
    <property type="match status" value="1"/>
</dbReference>
<protein>
    <submittedName>
        <fullName evidence="5">Deoxyribonuclease</fullName>
    </submittedName>
</protein>
<dbReference type="GO" id="GO:0004518">
    <property type="term" value="F:nuclease activity"/>
    <property type="evidence" value="ECO:0007669"/>
    <property type="project" value="UniProtKB-KW"/>
</dbReference>
<evidence type="ECO:0000256" key="3">
    <source>
        <dbReference type="ARBA" id="ARBA00022801"/>
    </source>
</evidence>
<dbReference type="InterPro" id="IPR044925">
    <property type="entry name" value="His-Me_finger_sf"/>
</dbReference>
<feature type="region of interest" description="Disordered" evidence="4">
    <location>
        <begin position="44"/>
        <end position="65"/>
    </location>
</feature>
<keyword evidence="3" id="KW-0378">Hydrolase</keyword>
<comment type="similarity">
    <text evidence="1">Belongs to the EndA/NucM nuclease family.</text>
</comment>
<dbReference type="Proteomes" id="UP000256599">
    <property type="component" value="Unassembled WGS sequence"/>
</dbReference>
<evidence type="ECO:0000256" key="4">
    <source>
        <dbReference type="SAM" id="MobiDB-lite"/>
    </source>
</evidence>
<dbReference type="RefSeq" id="WP_104699600.1">
    <property type="nucleotide sequence ID" value="NZ_FZPP01000007.1"/>
</dbReference>
<organism evidence="5 6">
    <name type="scientific">Helicobacter marmotae</name>
    <dbReference type="NCBI Taxonomy" id="152490"/>
    <lineage>
        <taxon>Bacteria</taxon>
        <taxon>Pseudomonadati</taxon>
        <taxon>Campylobacterota</taxon>
        <taxon>Epsilonproteobacteria</taxon>
        <taxon>Campylobacterales</taxon>
        <taxon>Helicobacteraceae</taxon>
        <taxon>Helicobacter</taxon>
    </lineage>
</organism>
<dbReference type="EMBL" id="NXLR01000004">
    <property type="protein sequence ID" value="RDU60353.1"/>
    <property type="molecule type" value="Genomic_DNA"/>
</dbReference>
<dbReference type="SUPFAM" id="SSF54060">
    <property type="entry name" value="His-Me finger endonucleases"/>
    <property type="match status" value="1"/>
</dbReference>
<comment type="caution">
    <text evidence="5">The sequence shown here is derived from an EMBL/GenBank/DDBJ whole genome shotgun (WGS) entry which is preliminary data.</text>
</comment>
<feature type="compositionally biased region" description="Polar residues" evidence="4">
    <location>
        <begin position="53"/>
        <end position="65"/>
    </location>
</feature>
<keyword evidence="6" id="KW-1185">Reference proteome</keyword>
<dbReference type="PANTHER" id="PTHR33607">
    <property type="entry name" value="ENDONUCLEASE-1"/>
    <property type="match status" value="1"/>
</dbReference>
<evidence type="ECO:0000313" key="5">
    <source>
        <dbReference type="EMBL" id="RDU60353.1"/>
    </source>
</evidence>
<proteinExistence type="inferred from homology"/>
<dbReference type="PANTHER" id="PTHR33607:SF2">
    <property type="entry name" value="ENDONUCLEASE-1"/>
    <property type="match status" value="1"/>
</dbReference>
<name>A0A3D8I5C6_9HELI</name>
<gene>
    <name evidence="5" type="ORF">CQA63_03365</name>
</gene>
<keyword evidence="2" id="KW-0540">Nuclease</keyword>
<feature type="region of interest" description="Disordered" evidence="4">
    <location>
        <begin position="1"/>
        <end position="20"/>
    </location>
</feature>
<feature type="compositionally biased region" description="Polar residues" evidence="4">
    <location>
        <begin position="1"/>
        <end position="16"/>
    </location>
</feature>
<dbReference type="InterPro" id="IPR007346">
    <property type="entry name" value="Endonuclease-I"/>
</dbReference>
<dbReference type="AlphaFoldDB" id="A0A3D8I5C6"/>
<evidence type="ECO:0000256" key="2">
    <source>
        <dbReference type="ARBA" id="ARBA00022722"/>
    </source>
</evidence>